<protein>
    <submittedName>
        <fullName evidence="1">Uncharacterized protein</fullName>
    </submittedName>
</protein>
<dbReference type="Proteomes" id="UP000233551">
    <property type="component" value="Unassembled WGS sequence"/>
</dbReference>
<proteinExistence type="predicted"/>
<comment type="caution">
    <text evidence="1">The sequence shown here is derived from an EMBL/GenBank/DDBJ whole genome shotgun (WGS) entry which is preliminary data.</text>
</comment>
<evidence type="ECO:0000313" key="2">
    <source>
        <dbReference type="Proteomes" id="UP000233551"/>
    </source>
</evidence>
<name>A0A2I0IMN7_PUNGR</name>
<reference evidence="1 2" key="1">
    <citation type="submission" date="2017-11" db="EMBL/GenBank/DDBJ databases">
        <title>De-novo sequencing of pomegranate (Punica granatum L.) genome.</title>
        <authorList>
            <person name="Akparov Z."/>
            <person name="Amiraslanov A."/>
            <person name="Hajiyeva S."/>
            <person name="Abbasov M."/>
            <person name="Kaur K."/>
            <person name="Hamwieh A."/>
            <person name="Solovyev V."/>
            <person name="Salamov A."/>
            <person name="Braich B."/>
            <person name="Kosarev P."/>
            <person name="Mahmoud A."/>
            <person name="Hajiyev E."/>
            <person name="Babayeva S."/>
            <person name="Izzatullayeva V."/>
            <person name="Mammadov A."/>
            <person name="Mammadov A."/>
            <person name="Sharifova S."/>
            <person name="Ojaghi J."/>
            <person name="Eynullazada K."/>
            <person name="Bayramov B."/>
            <person name="Abdulazimova A."/>
            <person name="Shahmuradov I."/>
        </authorList>
    </citation>
    <scope>NUCLEOTIDE SEQUENCE [LARGE SCALE GENOMIC DNA]</scope>
    <source>
        <strain evidence="2">cv. AG2017</strain>
        <tissue evidence="1">Leaf</tissue>
    </source>
</reference>
<dbReference type="EMBL" id="PGOL01002744">
    <property type="protein sequence ID" value="PKI45281.1"/>
    <property type="molecule type" value="Genomic_DNA"/>
</dbReference>
<gene>
    <name evidence="1" type="ORF">CRG98_034331</name>
</gene>
<evidence type="ECO:0000313" key="1">
    <source>
        <dbReference type="EMBL" id="PKI45281.1"/>
    </source>
</evidence>
<accession>A0A2I0IMN7</accession>
<dbReference type="AlphaFoldDB" id="A0A2I0IMN7"/>
<keyword evidence="2" id="KW-1185">Reference proteome</keyword>
<sequence length="134" mass="15242">MSLGLDDLIFLMRRWTCGLHCGRRRNGDGELVWWSYSRSSTRRGMVDFDKLNTSQEEDEEGPSGLAKLDLRTKAVGGSNKKGQMYGLKHLNLFDIPGSSHFMERDAERMRTHTSLLDAKIRANVQEEIANVRAV</sequence>
<organism evidence="1 2">
    <name type="scientific">Punica granatum</name>
    <name type="common">Pomegranate</name>
    <dbReference type="NCBI Taxonomy" id="22663"/>
    <lineage>
        <taxon>Eukaryota</taxon>
        <taxon>Viridiplantae</taxon>
        <taxon>Streptophyta</taxon>
        <taxon>Embryophyta</taxon>
        <taxon>Tracheophyta</taxon>
        <taxon>Spermatophyta</taxon>
        <taxon>Magnoliopsida</taxon>
        <taxon>eudicotyledons</taxon>
        <taxon>Gunneridae</taxon>
        <taxon>Pentapetalae</taxon>
        <taxon>rosids</taxon>
        <taxon>malvids</taxon>
        <taxon>Myrtales</taxon>
        <taxon>Lythraceae</taxon>
        <taxon>Punica</taxon>
    </lineage>
</organism>